<feature type="region of interest" description="Disordered" evidence="2">
    <location>
        <begin position="677"/>
        <end position="714"/>
    </location>
</feature>
<evidence type="ECO:0000259" key="3">
    <source>
        <dbReference type="SMART" id="SM00382"/>
    </source>
</evidence>
<dbReference type="InterPro" id="IPR003593">
    <property type="entry name" value="AAA+_ATPase"/>
</dbReference>
<reference evidence="4" key="1">
    <citation type="submission" date="2022-01" db="EMBL/GenBank/DDBJ databases">
        <authorList>
            <person name="Braso-Vives M."/>
        </authorList>
    </citation>
    <scope>NUCLEOTIDE SEQUENCE</scope>
</reference>
<protein>
    <submittedName>
        <fullName evidence="4">RNF213 protein</fullName>
    </submittedName>
</protein>
<dbReference type="SUPFAM" id="SSF52540">
    <property type="entry name" value="P-loop containing nucleoside triphosphate hydrolases"/>
    <property type="match status" value="2"/>
</dbReference>
<keyword evidence="5" id="KW-1185">Reference proteome</keyword>
<dbReference type="GO" id="GO:0004842">
    <property type="term" value="F:ubiquitin-protein transferase activity"/>
    <property type="evidence" value="ECO:0007669"/>
    <property type="project" value="InterPro"/>
</dbReference>
<keyword evidence="1" id="KW-0175">Coiled coil</keyword>
<evidence type="ECO:0000313" key="5">
    <source>
        <dbReference type="Proteomes" id="UP000838412"/>
    </source>
</evidence>
<feature type="compositionally biased region" description="Basic residues" evidence="2">
    <location>
        <begin position="4558"/>
        <end position="4569"/>
    </location>
</feature>
<feature type="domain" description="AAA+ ATPase" evidence="3">
    <location>
        <begin position="1764"/>
        <end position="1897"/>
    </location>
</feature>
<accession>A0A8J9ZNP1</accession>
<evidence type="ECO:0000256" key="2">
    <source>
        <dbReference type="SAM" id="MobiDB-lite"/>
    </source>
</evidence>
<feature type="domain" description="AAA+ ATPase" evidence="3">
    <location>
        <begin position="2096"/>
        <end position="2233"/>
    </location>
</feature>
<feature type="region of interest" description="Disordered" evidence="2">
    <location>
        <begin position="3248"/>
        <end position="3283"/>
    </location>
</feature>
<dbReference type="GO" id="GO:0016887">
    <property type="term" value="F:ATP hydrolysis activity"/>
    <property type="evidence" value="ECO:0007669"/>
    <property type="project" value="InterPro"/>
</dbReference>
<dbReference type="InterPro" id="IPR031248">
    <property type="entry name" value="RNF213"/>
</dbReference>
<name>A0A8J9ZNP1_BRALA</name>
<organism evidence="4 5">
    <name type="scientific">Branchiostoma lanceolatum</name>
    <name type="common">Common lancelet</name>
    <name type="synonym">Amphioxus lanceolatum</name>
    <dbReference type="NCBI Taxonomy" id="7740"/>
    <lineage>
        <taxon>Eukaryota</taxon>
        <taxon>Metazoa</taxon>
        <taxon>Chordata</taxon>
        <taxon>Cephalochordata</taxon>
        <taxon>Leptocardii</taxon>
        <taxon>Amphioxiformes</taxon>
        <taxon>Branchiostomatidae</taxon>
        <taxon>Branchiostoma</taxon>
    </lineage>
</organism>
<evidence type="ECO:0000256" key="1">
    <source>
        <dbReference type="SAM" id="Coils"/>
    </source>
</evidence>
<feature type="coiled-coil region" evidence="1">
    <location>
        <begin position="1089"/>
        <end position="1116"/>
    </location>
</feature>
<dbReference type="InterPro" id="IPR027417">
    <property type="entry name" value="P-loop_NTPase"/>
</dbReference>
<feature type="compositionally biased region" description="Basic and acidic residues" evidence="2">
    <location>
        <begin position="687"/>
        <end position="698"/>
    </location>
</feature>
<feature type="compositionally biased region" description="Polar residues" evidence="2">
    <location>
        <begin position="4544"/>
        <end position="4557"/>
    </location>
</feature>
<dbReference type="FunFam" id="3.40.50.300:FF:003494">
    <property type="entry name" value="Predicted protein"/>
    <property type="match status" value="1"/>
</dbReference>
<dbReference type="PANTHER" id="PTHR22605:SF1">
    <property type="entry name" value="RZ-TYPE DOMAIN-CONTAINING PROTEIN"/>
    <property type="match status" value="1"/>
</dbReference>
<feature type="region of interest" description="Disordered" evidence="2">
    <location>
        <begin position="1197"/>
        <end position="1218"/>
    </location>
</feature>
<dbReference type="FunFam" id="3.40.50.300:FF:003991">
    <property type="entry name" value="Predicted protein"/>
    <property type="match status" value="1"/>
</dbReference>
<dbReference type="CDD" id="cd00009">
    <property type="entry name" value="AAA"/>
    <property type="match status" value="1"/>
</dbReference>
<proteinExistence type="predicted"/>
<dbReference type="SMART" id="SM00382">
    <property type="entry name" value="AAA"/>
    <property type="match status" value="2"/>
</dbReference>
<sequence>MVTRSHQEAAARQQAFEQTKLLQVEFFLYVPEFDDYSACGAVLYVSDNGQKKNYPLRPIVEKGLSSLTVEDLPSTCIGGLKIMVPQLLSAAETVEPWLWLLGNCSKLFDTGNLIQLATSNEFREWSKKRNPAQYIEQSKIAIYNLIHGHQGGTHRDRLLVAIQKEAPDIDTKIAIFEAVAGNWQDDESLQSVLEAMSINCTTSVEKAIRSLKGPKEVDGLYQLWRKVDRMGPPVQDMIATAVMQLASKSSFSQDQTTTLQMMMTDRKLFSSKKALDLFKVIAASKDQVFQSVFLALAHDKKMSQEVDKEDAKELSVKWLQVSIEAHCTTSRKYYQASVTADINIPKAYENLLKIMATELVGGDQTIERALGEVVKGFIRKFGWQILLTKCEDMKNMTEQVQGLYKEHLEEMIKQDGSAQLSEDLLEIACSICDIKPSKAPAGLDIKYKLTEDLLVMLMNFVDLPERKLDQDMTVNYQLLLTVIGQPRFWLAILNAKGRTTRLHKHQRCKAVSSVLIEFGEQLQSGCINIQLFRAVVEKASDVKGGVDVLALLIDATRKHAGQGSNAKPAKNVLRDINKQLDSHKQLLDDTDNLLNMFTTMVEDLIKINDISHLRGDLQRQKKRFKEDRTLMVTDLTQPTYLGKLYDLREPAHRLNGFQKSYVFRNVLRKHFAEMDWREDEGEDHENSEENKTEEKPSEASDAVETDAASTSVSTPPAIPMVQFVNSLSEEVVDKFKEQCQPLTEYNSNIPLGTVQCMFAGITNADKMEMELTHLDHLLCSKIPFLNIKALKEFVEFPKTQKKVHNLSAALQLFQVSVESTSDLCTALQLCEKGVVQDTSLSELHRAVDKVEKIICKLSEEDNDIVEQLSRSSELLAFLRDIVEEDLRNLIDAVEEHSEQFVNESTVSNLIDVKRYLQPLLKDNFDNNPERFIQKLQHYRELSIRNLPEKINDCSINFHSLKGLYASVANRGEMTKEIAHNAYMKGQYTFDLNTSSTCKVTMSYDRGKTKASHSMSDLRDLRSRALLIVNSDKGLAGPPEEVPPASESSAELSHFIKCVDLASSIAVSCESLHSSGHFKYRTFQMSVSNIEELEDLDARLRHEYENWQEILKKARREHYYLNYLYSDQLWILDDFFNGDPITPDLSSLFHFIHPSISVNEDLRKKYTSPKKGDGPYKRLCQIGSAMDKICGNLQAPKREMKEKQKQQSPSTTTSSISSLRTRVQPGKVFVAALDVGSSQVVNIIMNLYESTTGSFPEPHQIIICSPDTKWEELHLLLQRCVGAPKQPELGNCLFCIANVELLQSDIQFRLVDEIKQLHSLDSPFLMALVCRGGTHHPILDQFSRLTHRIQGMSDVAMRQCFSRLWPSVKMVTSDIPGLGKTEFVQEQASKKGMGVVSFPLGGTITRDYMVKRLSNLKIQPYQVLHLDISPVDDPHLLDAFIFELIVVGAVHSGTDFVQRPTEYIIMEVANTLNHALRNTLVTSMCFERVHLKWENYQNFIISPEVNSPVQVVCHYLDALDRATIDETDIPLSGPKRVTPLPAKRCKDLLRKYFSTGADLSFTIVEIFLSVLADQLKKFSASQYFRTANLRIMLGDKQEHQVRRNLFTALLEVSKEFASRSVVSCRSSQSSAMTKEQAVQKLKEAASTTSSAMQMVSRVEGMIRWADSNHLMVIFHSQDAQTVSALYRSLQQVPIKIQDLFKQQVNRPLPEFSSLTQGELQMILERIARTTSYQLKKEGTGTLDKRYALTPDNLLKMALVIMRVRARIPVIIMGETGCGKTSLIRYLAKTCEVPFKVLSIHAGVTEDKITAFVTDRAAEARKDLSREVWAFLDEINTCDHLGLINEVICHHSMLGKKLPENLILLAACNPYRQRESSQLHTAGLEGKARVDEYSKLVYRVHPLPESMLDYVWDYGTLNEKDERSYITKMVTGVFPPESKVKPAMLVDLLALSQNFIRRVEGNQFGVSLRDVNRCRILIRWFVNMLNTKGVKALYKQKSYWPSLHLTYPCDDVDVRSVILTLAHCYHSRLADSENRAKYRKELSEVMRRHNITVTEHEIEDVIHREQLDLLKRMELPEGTAKNGALCENVFVILVCILNRIPIFVVGKPGCSKSLSMQLIRSNLRGRDSSNEYFKKLPQLYVVSHQGSESSTSEGIIKVFDKAKKYKEHNEGGVLPVVLLDEIGLAEESRFNPLKVLHSLLEPAEDEFPDVAVVGISNWALDAAKMNRAVHLSRPEPDTKDLYLTGKSLAEAALETAYHGDKQLARAQEKALEALAEAYFEYEEKQTHKNFHGLRDYYSLIKCICLPEHVNTGAVVMTQFNLKVLKRGLLRNFGGLSTERETIIKTFQQKLRALHIDLDEDAEEFDVKQLIQDNLRDKQARHLMLITSGDSAVGILEQMIRDSEDLYCREQVTIFGSHLDDDLSEDYDYRTLSRIILCMERGCILILRDLDSIYGSLYDMLNQNYTVVGKKRNCRVALGAYSNPMCQVHENFRCIVLIDQQKVNYSDPPFLNRFEKQLLRFSDVINPHQMSLIKKLECWVDGISTIPGQQFTKEDLFIGFHDDTLPSLVLWHSNHGQNLNQKEVLTGCKADLMWIASPDGMLRASKSSLAKTSFPDIVKLQEEYFNQPTHRGLQKFLEHMLRGEGPVPTAGQDTTTESGEHPDMYSMQPPLLKLVIHTFSNVHTDIEACLEDFIKNHTGMAVSEGLQVEKLSAFKSEKQLSSTIQHFWLESKASLLILQCSPSLDGPHMLLAKSQLDHYRNEYIKARKTTGSLCDKHVCLLIHVEQGGEVEENPWQLNFLCGWQQVTLDSIEEPTLPIKELLNMTVREVLESTVRPFADVAREQLMWCFTCFKYRNEGRPVEDILKLVSDISDSPVLMEFLKQHVYTSAPCFSELHQEGDADSWQVQVACDRQLLHSCSGLQTAMQQFISLQVRQPLAKAIFLIESQSAWESFFSGSPEQQSVWIDLAQNGDMLNFDGCPDPCGPESCDLPEVCFDLKFPFSLHFLAQLEKQKDLFFDEMRRLQQDEDNLDEDGFLKQKEAELQVHRFVDIVDKCIPDVFQRSALCNHLDLLIDDFCNLMSKDHGSRLEAALRTKVLRWAIAQKTIISKPDSPQLTITDVVTCYWRNSELFSNELQLISSCVDVVKLDVLDLLATMMSSESEPTMAEENAMEAPMESLDDSDSESFIEEDKEAGLLATGIEVTEEPSEQGPETVKEEDISVVLLTDEDAMTSPPTLDEDLFDTEEALHVEKEKLDLEDSDQTPTESNDGEEEEESHEYSDGGFEESSTISERLVEVYCTAMLPEKSLIDSCGGLKAWHAKVTTLLSLAAKTAKSEGDNCMNSQPMFSSVVETARKLLNSGKISSEQLQQFLCLLFGRCLDANPDTILIDSILNELSKLPTGSIRYAGPVLDRILYFEQESHQTQSNYPEHLGLFQEIIEDQDLALEEHPPLQSLNICLHSLQSTAGFDSHLATLCSDIIQDRFFSPIAQHAMELGTADNLMFNVLVRAAKVIREATSCDLQFICSVAFIRAFLTGMAGALQGMLATQEQGEEMQMPEHLLQEVNTQLFTPSPKEEPTLSRKASMVLFFLKQLRPDHGLLGLRDVSKDLGPMLPALQELEWEKHELESRFPFGPLRYATGYEDAMKALALLKERDGGEMNALIQKAKGCEETRFSLLATLYDFYFLVRTVRPARDTEKAAAQTIAKMISDFPRPYKQALLCTVGEQDSKLCVSEQSSLDDILKKSVIMHLLCALSSSLTQKMKIQSPFQQYLTNPEKLNAPYVLAIDNNDDDPPEVYTATNQQMWDEKATVWSCSCGFLVAQQSLTPTSAEQQMVCPVCKSPSVPTNHLDGSQPSQSYIQNVSSGGTVTQQTGYVVASPEARGGKWSTVRQLSPVAYRCLHLLVHGCLLASHYAEVCKPEQLGEFIFKDHDKGQEAIDICTKFVDVDWKALGEVISGTSEDVCRLLHSVIQRTNSLLNGSHKSGQNTCNTREEREKWEEEFSAFVDKLVQKIPSSLREQQVSALSEDIDIEQGPKCLEIKVEELERGVNREYHHDHALRLFRVTEMRTFEKLHCHFMNGGRDLQDAYPFLGLFFSMHEQLPYIKHLHPLLRWTTIVKSRLSHRLAKEKAKDMQICEFIYDSKLTKQEKEHLKKSFQEFKEAWNQLHGSGKVVDGRFATMPPMHEERPITECLLDPQIPDSHLQTAISVLYNLQNKFLTNVAKLAATTTCPAVSFLVREQLSSVIPQVPILDVKKKDVIHYTWSNEFMKHSECNTEYGLGRQLFFDFSKIEMELANTLVLGKAYINDKQGLPKFAYANELFSASASILHDICNHLPQEPLATDTVNALRERNESDRIAKPLLEHMEVVLFLLKRTKGKPSEPLVDYTKKWLSMLTSPFPAHLLPEPHSAIQLKNVVHLYETLEDMMADVTIESLHDCFRQKLKSVMQSKMENATTEELERAVKVTRQFVFRYMSSSDSAEKVKPGSLLLTHLVNTGLWTADQKETSEDTATTTPSTFMGQLNVEHVYAALEAMTNTIGDRRQRERNMFQSFTAKKTHQTQSRRATRKKMRYSNT</sequence>
<dbReference type="Proteomes" id="UP000838412">
    <property type="component" value="Chromosome 3"/>
</dbReference>
<feature type="compositionally biased region" description="Low complexity" evidence="2">
    <location>
        <begin position="1205"/>
        <end position="1217"/>
    </location>
</feature>
<feature type="compositionally biased region" description="Acidic residues" evidence="2">
    <location>
        <begin position="677"/>
        <end position="686"/>
    </location>
</feature>
<gene>
    <name evidence="4" type="primary">RNF213</name>
    <name evidence="4" type="ORF">BLAG_LOCUS16285</name>
</gene>
<dbReference type="PANTHER" id="PTHR22605">
    <property type="entry name" value="RZ-TYPE DOMAIN-CONTAINING PROTEIN"/>
    <property type="match status" value="1"/>
</dbReference>
<dbReference type="EMBL" id="OV696688">
    <property type="protein sequence ID" value="CAH1258852.1"/>
    <property type="molecule type" value="Genomic_DNA"/>
</dbReference>
<feature type="region of interest" description="Disordered" evidence="2">
    <location>
        <begin position="4544"/>
        <end position="4569"/>
    </location>
</feature>
<dbReference type="OrthoDB" id="2400221at2759"/>
<evidence type="ECO:0000313" key="4">
    <source>
        <dbReference type="EMBL" id="CAH1258852.1"/>
    </source>
</evidence>
<dbReference type="Gene3D" id="3.40.50.300">
    <property type="entry name" value="P-loop containing nucleotide triphosphate hydrolases"/>
    <property type="match status" value="2"/>
</dbReference>